<feature type="compositionally biased region" description="Acidic residues" evidence="1">
    <location>
        <begin position="445"/>
        <end position="464"/>
    </location>
</feature>
<sequence length="588" mass="64453">MIEGAAADGAPEVDEDSSAAVATENILAAMSAGIKAYYRKHRPLIKNDETELINRLVGPERPMIDATWTQALEDEVQAEWDEKLKASIHGMRNEKRSRLLALWKTSLHLFRCSPVAIVSPAFRLWVTPANEDDLAWSTYFCQKLERLIAHPIWRGKKAQLRRAIQLACICRVNNTSSWQMERMEACGAIGSMVQLFATGGRNQPAKHFVDMAINSLDGTGFDPCTEATFLQHLASVCSPKTPPNATEDAQLQAKTKDLDKIVEALETFPGNYAMSTGSVKTIHDAYMAARRSSYQEATAPWKHATMLRLHEQAWKHEMRRAKRREHGMPYDDQSMAASGGAPGNIGSGSGQPSTYVDVRTQGEPPRNDDDDWMAHDATRPIVKETGQVAPSNDDDNDEIMGDDMLGSMGDMGQDAPPNDDDNDGHFQWGDDGILADTVEVGQDLAPDDDDDDDNDGGDGDGDSDDHDHDHDHDHDQLMGDGGLVDTVEAVENLTPSNDDSGGDDSDGHYRLADNDTMGVTVEVGQDLPPQGNDGDDDDDDDDYYWLVSGAILADSAEAGHDLPADMQVAQPRSSQSPPGKRRRLDTER</sequence>
<feature type="compositionally biased region" description="Basic and acidic residues" evidence="1">
    <location>
        <begin position="465"/>
        <end position="477"/>
    </location>
</feature>
<proteinExistence type="predicted"/>
<dbReference type="Proteomes" id="UP001163105">
    <property type="component" value="Unassembled WGS sequence"/>
</dbReference>
<feature type="compositionally biased region" description="Basic and acidic residues" evidence="1">
    <location>
        <begin position="372"/>
        <end position="382"/>
    </location>
</feature>
<accession>A0AB34FKD9</accession>
<gene>
    <name evidence="2" type="ORF">O9K51_08319</name>
</gene>
<feature type="compositionally biased region" description="Acidic residues" evidence="1">
    <location>
        <begin position="392"/>
        <end position="401"/>
    </location>
</feature>
<protein>
    <submittedName>
        <fullName evidence="2">MFS hexose transporter</fullName>
    </submittedName>
</protein>
<feature type="compositionally biased region" description="Low complexity" evidence="1">
    <location>
        <begin position="402"/>
        <end position="414"/>
    </location>
</feature>
<name>A0AB34FKD9_9HYPO</name>
<evidence type="ECO:0000256" key="1">
    <source>
        <dbReference type="SAM" id="MobiDB-lite"/>
    </source>
</evidence>
<feature type="compositionally biased region" description="Gly residues" evidence="1">
    <location>
        <begin position="340"/>
        <end position="349"/>
    </location>
</feature>
<evidence type="ECO:0000313" key="3">
    <source>
        <dbReference type="Proteomes" id="UP001163105"/>
    </source>
</evidence>
<dbReference type="EMBL" id="JAQHRD010000007">
    <property type="protein sequence ID" value="KAJ6438917.1"/>
    <property type="molecule type" value="Genomic_DNA"/>
</dbReference>
<feature type="region of interest" description="Disordered" evidence="1">
    <location>
        <begin position="329"/>
        <end position="542"/>
    </location>
</feature>
<reference evidence="2" key="1">
    <citation type="submission" date="2023-01" db="EMBL/GenBank/DDBJ databases">
        <title>The growth and conidiation of Purpureocillium lavendulum are regulated by nitrogen source and histone H3K14 acetylation.</title>
        <authorList>
            <person name="Tang P."/>
            <person name="Han J."/>
            <person name="Zhang C."/>
            <person name="Tang P."/>
            <person name="Qi F."/>
            <person name="Zhang K."/>
            <person name="Liang L."/>
        </authorList>
    </citation>
    <scope>NUCLEOTIDE SEQUENCE</scope>
    <source>
        <strain evidence="2">YMF1.00683</strain>
    </source>
</reference>
<organism evidence="2 3">
    <name type="scientific">Purpureocillium lavendulum</name>
    <dbReference type="NCBI Taxonomy" id="1247861"/>
    <lineage>
        <taxon>Eukaryota</taxon>
        <taxon>Fungi</taxon>
        <taxon>Dikarya</taxon>
        <taxon>Ascomycota</taxon>
        <taxon>Pezizomycotina</taxon>
        <taxon>Sordariomycetes</taxon>
        <taxon>Hypocreomycetidae</taxon>
        <taxon>Hypocreales</taxon>
        <taxon>Ophiocordycipitaceae</taxon>
        <taxon>Purpureocillium</taxon>
    </lineage>
</organism>
<feature type="compositionally biased region" description="Basic residues" evidence="1">
    <location>
        <begin position="579"/>
        <end position="588"/>
    </location>
</feature>
<feature type="compositionally biased region" description="Acidic residues" evidence="1">
    <location>
        <begin position="533"/>
        <end position="542"/>
    </location>
</feature>
<dbReference type="AlphaFoldDB" id="A0AB34FKD9"/>
<evidence type="ECO:0000313" key="2">
    <source>
        <dbReference type="EMBL" id="KAJ6438917.1"/>
    </source>
</evidence>
<feature type="region of interest" description="Disordered" evidence="1">
    <location>
        <begin position="556"/>
        <end position="588"/>
    </location>
</feature>
<keyword evidence="3" id="KW-1185">Reference proteome</keyword>
<comment type="caution">
    <text evidence="2">The sequence shown here is derived from an EMBL/GenBank/DDBJ whole genome shotgun (WGS) entry which is preliminary data.</text>
</comment>